<gene>
    <name evidence="1" type="ORF">F2Y10_13460</name>
</gene>
<proteinExistence type="predicted"/>
<dbReference type="EMBL" id="VVXH01000016">
    <property type="protein sequence ID" value="KAA2376317.1"/>
    <property type="molecule type" value="Genomic_DNA"/>
</dbReference>
<dbReference type="Proteomes" id="UP000322940">
    <property type="component" value="Unassembled WGS sequence"/>
</dbReference>
<protein>
    <submittedName>
        <fullName evidence="1">Uncharacterized protein</fullName>
    </submittedName>
</protein>
<dbReference type="GeneID" id="92758156"/>
<accession>A0A5B3GS33</accession>
<dbReference type="AlphaFoldDB" id="A0A5B3GS33"/>
<organism evidence="1 2">
    <name type="scientific">Alistipes onderdonkii</name>
    <dbReference type="NCBI Taxonomy" id="328813"/>
    <lineage>
        <taxon>Bacteria</taxon>
        <taxon>Pseudomonadati</taxon>
        <taxon>Bacteroidota</taxon>
        <taxon>Bacteroidia</taxon>
        <taxon>Bacteroidales</taxon>
        <taxon>Rikenellaceae</taxon>
        <taxon>Alistipes</taxon>
    </lineage>
</organism>
<name>A0A5B3GS33_9BACT</name>
<comment type="caution">
    <text evidence="1">The sequence shown here is derived from an EMBL/GenBank/DDBJ whole genome shotgun (WGS) entry which is preliminary data.</text>
</comment>
<evidence type="ECO:0000313" key="2">
    <source>
        <dbReference type="Proteomes" id="UP000322940"/>
    </source>
</evidence>
<sequence>MNDDTIREKTDLELEREELNLLVKQGIKFSVTHKIRRHKKGVKGFFQRPEVITVKEDFEIQEPTLSVLDRLSAIWVEMGLDEKRLTAGGTETLAEAKRIAKDNAARMARIIAIAVLGEDYHVTEVCAGGRVKKYNDDKELDRLTALFFHTIKPSKLVGLSEAVTSVSNLGDFINSMRLMSGARTTQPRTERIE</sequence>
<evidence type="ECO:0000313" key="1">
    <source>
        <dbReference type="EMBL" id="KAA2376317.1"/>
    </source>
</evidence>
<dbReference type="RefSeq" id="WP_015545809.1">
    <property type="nucleotide sequence ID" value="NZ_JADMRE010000015.1"/>
</dbReference>
<reference evidence="1 2" key="1">
    <citation type="journal article" date="2019" name="Nat. Med.">
        <title>A library of human gut bacterial isolates paired with longitudinal multiomics data enables mechanistic microbiome research.</title>
        <authorList>
            <person name="Poyet M."/>
            <person name="Groussin M."/>
            <person name="Gibbons S.M."/>
            <person name="Avila-Pacheco J."/>
            <person name="Jiang X."/>
            <person name="Kearney S.M."/>
            <person name="Perrotta A.R."/>
            <person name="Berdy B."/>
            <person name="Zhao S."/>
            <person name="Lieberman T.D."/>
            <person name="Swanson P.K."/>
            <person name="Smith M."/>
            <person name="Roesemann S."/>
            <person name="Alexander J.E."/>
            <person name="Rich S.A."/>
            <person name="Livny J."/>
            <person name="Vlamakis H."/>
            <person name="Clish C."/>
            <person name="Bullock K."/>
            <person name="Deik A."/>
            <person name="Scott J."/>
            <person name="Pierce K.A."/>
            <person name="Xavier R.J."/>
            <person name="Alm E.J."/>
        </authorList>
    </citation>
    <scope>NUCLEOTIDE SEQUENCE [LARGE SCALE GENOMIC DNA]</scope>
    <source>
        <strain evidence="1 2">BIOML-A266</strain>
    </source>
</reference>